<evidence type="ECO:0000256" key="13">
    <source>
        <dbReference type="ARBA" id="ARBA00033450"/>
    </source>
</evidence>
<dbReference type="GO" id="GO:0005737">
    <property type="term" value="C:cytoplasm"/>
    <property type="evidence" value="ECO:0007669"/>
    <property type="project" value="UniProtKB-ARBA"/>
</dbReference>
<dbReference type="InterPro" id="IPR032632">
    <property type="entry name" value="Peptidase_M16_M"/>
</dbReference>
<keyword evidence="8" id="KW-0378">Hydrolase</keyword>
<comment type="function">
    <text evidence="2">Endopeptidase that degrades small peptides of less than 7 kDa, such as glucagon and insulin.</text>
</comment>
<comment type="caution">
    <text evidence="20">The sequence shown here is derived from an EMBL/GenBank/DDBJ whole genome shotgun (WGS) entry which is preliminary data.</text>
</comment>
<proteinExistence type="inferred from homology"/>
<dbReference type="PANTHER" id="PTHR43690">
    <property type="entry name" value="NARDILYSIN"/>
    <property type="match status" value="1"/>
</dbReference>
<evidence type="ECO:0000256" key="1">
    <source>
        <dbReference type="ARBA" id="ARBA00001947"/>
    </source>
</evidence>
<dbReference type="Pfam" id="PF22456">
    <property type="entry name" value="PqqF-like_C_4"/>
    <property type="match status" value="1"/>
</dbReference>
<evidence type="ECO:0000256" key="8">
    <source>
        <dbReference type="ARBA" id="ARBA00022801"/>
    </source>
</evidence>
<dbReference type="Pfam" id="PF05193">
    <property type="entry name" value="Peptidase_M16_C"/>
    <property type="match status" value="1"/>
</dbReference>
<evidence type="ECO:0000259" key="18">
    <source>
        <dbReference type="Pfam" id="PF16187"/>
    </source>
</evidence>
<dbReference type="Proteomes" id="UP000053038">
    <property type="component" value="Unassembled WGS sequence"/>
</dbReference>
<evidence type="ECO:0000256" key="7">
    <source>
        <dbReference type="ARBA" id="ARBA00022723"/>
    </source>
</evidence>
<evidence type="ECO:0000256" key="4">
    <source>
        <dbReference type="ARBA" id="ARBA00012449"/>
    </source>
</evidence>
<keyword evidence="10" id="KW-0482">Metalloprotease</keyword>
<evidence type="ECO:0000256" key="15">
    <source>
        <dbReference type="SAM" id="MobiDB-lite"/>
    </source>
</evidence>
<evidence type="ECO:0000256" key="11">
    <source>
        <dbReference type="ARBA" id="ARBA00029597"/>
    </source>
</evidence>
<dbReference type="OrthoDB" id="9811314at2"/>
<evidence type="ECO:0000259" key="19">
    <source>
        <dbReference type="Pfam" id="PF22456"/>
    </source>
</evidence>
<evidence type="ECO:0000256" key="2">
    <source>
        <dbReference type="ARBA" id="ARBA00002184"/>
    </source>
</evidence>
<sequence length="986" mass="110612">MRKQWVWITGWFLLFTVWLPASWAETGWQPLAQTIRKSEKDPRQYQAITLDNGMTVLLVSDPQAPKSLASLALPIGSLDDPNNQLGLAHYLEHMVLMGSKRYPEPEALSEFLKKHGGSHNASTASYRTAFYLEVENDALRPAVDRMADAIAEPLLDPVNADRERNAVNAELTMARSRDGHRMAQVGAETLNPAHPSARFSGGNLETLSDKPGSKLHDELVKFYQKYYSANLMKGVIYSNQPLPELAKLAVDTFGRIANHHASVPAITVPVTTEKQRGVMIHYVPAQPRKQLRIEFRVSDISQAFRSKTDTYISYLLGNRSQNTLSDWLQKEGLVESIGAGSSPLIDRNGSMFAISVSLTDKGLAQRDEVIAAIFRYLQQIRTEGIQQRYFDEIAHVLDLDFRYPSISRDMDYIEWLVDTMLRVPVEHTLDAQYVADRYDPKAIAARLDEMTPQNARVWVISPNEPHNKVAYFVDAPYEMNKISSATLSKWKTLGQKMSLSLPTINPYIPDDFSLINADRSITKPMLLLNQPALRVLYMPSHYFADEPKAEITLLLRNQEARSTARNQVLFALNDYLAGLALDELSYQASVGGISFSTRSNDGLVISADGYTQHLPQLLLTLADGYASFTPTEAQLEQAKSWYLQQLDAVEKSKAFEQAMQPIQSVSQLPYFERGERRHLLKDIGLQDVIDYRNDLLQKATPEMLVVGNLTPERVIELAQTLKVHLQAKGENLSRSDDVKVSKPQLANLQCPGSSTDSALAAVYVPTGYSEMQSMAYSSVLGQIVQPWFYSQLRTEEQLGYAVFAFPVSVGRQMGIGFLLQSNSKQPAYLYQRYEDFYLKAQKRLREMSEEEFAQYKQGVMNELSQRPQTLGEEASRLRNDLDRENFAFDSREKLLEQIKPLTVTQLADFFQQALKPEGLAVLSQVSGSHHGKADYAAPKGWHTYPDASSLQKTLPREKAPAMIPAPAARPAADAPTSEVVSKVSAE</sequence>
<name>A0A7V8L4J8_9GAMM</name>
<protein>
    <recommendedName>
        <fullName evidence="5">Protease 3</fullName>
        <ecNumber evidence="4">3.4.24.55</ecNumber>
    </recommendedName>
    <alternativeName>
        <fullName evidence="13">Pitrilysin</fullName>
    </alternativeName>
    <alternativeName>
        <fullName evidence="12">Protease III</fullName>
    </alternativeName>
    <alternativeName>
        <fullName evidence="11">Protease pi</fullName>
    </alternativeName>
</protein>
<reference evidence="20 21" key="1">
    <citation type="submission" date="2014-10" db="EMBL/GenBank/DDBJ databases">
        <title>Genome sequence of Pectobacterium carotovorum M022.</title>
        <authorList>
            <person name="Chan K.-G."/>
            <person name="Tan W.-S."/>
        </authorList>
    </citation>
    <scope>NUCLEOTIDE SEQUENCE [LARGE SCALE GENOMIC DNA]</scope>
    <source>
        <strain evidence="20 21">M022</strain>
    </source>
</reference>
<keyword evidence="6 20" id="KW-0645">Protease</keyword>
<keyword evidence="21" id="KW-1185">Reference proteome</keyword>
<dbReference type="NCBIfam" id="NF011681">
    <property type="entry name" value="PRK15101.1"/>
    <property type="match status" value="1"/>
</dbReference>
<feature type="region of interest" description="Disordered" evidence="15">
    <location>
        <begin position="946"/>
        <end position="986"/>
    </location>
</feature>
<feature type="domain" description="Peptidase M16 N-terminal" evidence="16">
    <location>
        <begin position="56"/>
        <end position="192"/>
    </location>
</feature>
<organism evidence="20 21">
    <name type="scientific">Pectobacterium fontis</name>
    <dbReference type="NCBI Taxonomy" id="2558042"/>
    <lineage>
        <taxon>Bacteria</taxon>
        <taxon>Pseudomonadati</taxon>
        <taxon>Pseudomonadota</taxon>
        <taxon>Gammaproteobacteria</taxon>
        <taxon>Enterobacterales</taxon>
        <taxon>Pectobacteriaceae</taxon>
        <taxon>Pectobacterium</taxon>
    </lineage>
</organism>
<dbReference type="Pfam" id="PF00675">
    <property type="entry name" value="Peptidase_M16"/>
    <property type="match status" value="1"/>
</dbReference>
<dbReference type="GO" id="GO:0046872">
    <property type="term" value="F:metal ion binding"/>
    <property type="evidence" value="ECO:0007669"/>
    <property type="project" value="UniProtKB-KW"/>
</dbReference>
<dbReference type="GO" id="GO:0006508">
    <property type="term" value="P:proteolysis"/>
    <property type="evidence" value="ECO:0007669"/>
    <property type="project" value="UniProtKB-KW"/>
</dbReference>
<dbReference type="InterPro" id="IPR011249">
    <property type="entry name" value="Metalloenz_LuxS/M16"/>
</dbReference>
<dbReference type="GO" id="GO:0004222">
    <property type="term" value="F:metalloendopeptidase activity"/>
    <property type="evidence" value="ECO:0007669"/>
    <property type="project" value="UniProtKB-EC"/>
</dbReference>
<dbReference type="PROSITE" id="PS00143">
    <property type="entry name" value="INSULINASE"/>
    <property type="match status" value="1"/>
</dbReference>
<dbReference type="EMBL" id="JSXC01000034">
    <property type="protein sequence ID" value="KHN51251.1"/>
    <property type="molecule type" value="Genomic_DNA"/>
</dbReference>
<evidence type="ECO:0000313" key="20">
    <source>
        <dbReference type="EMBL" id="KHN51251.1"/>
    </source>
</evidence>
<evidence type="ECO:0000256" key="3">
    <source>
        <dbReference type="ARBA" id="ARBA00007261"/>
    </source>
</evidence>
<dbReference type="SUPFAM" id="SSF63411">
    <property type="entry name" value="LuxS/MPP-like metallohydrolase"/>
    <property type="match status" value="4"/>
</dbReference>
<evidence type="ECO:0000259" key="17">
    <source>
        <dbReference type="Pfam" id="PF05193"/>
    </source>
</evidence>
<feature type="compositionally biased region" description="Low complexity" evidence="15">
    <location>
        <begin position="960"/>
        <end position="975"/>
    </location>
</feature>
<keyword evidence="9" id="KW-0862">Zinc</keyword>
<feature type="domain" description="Coenzyme PQQ synthesis protein F-like C-terminal lobe" evidence="19">
    <location>
        <begin position="779"/>
        <end position="877"/>
    </location>
</feature>
<evidence type="ECO:0000256" key="9">
    <source>
        <dbReference type="ARBA" id="ARBA00022833"/>
    </source>
</evidence>
<feature type="domain" description="Peptidase M16 middle/third" evidence="18">
    <location>
        <begin position="401"/>
        <end position="672"/>
    </location>
</feature>
<dbReference type="InterPro" id="IPR001431">
    <property type="entry name" value="Pept_M16_Zn_BS"/>
</dbReference>
<dbReference type="InterPro" id="IPR007863">
    <property type="entry name" value="Peptidase_M16_C"/>
</dbReference>
<dbReference type="RefSeq" id="WP_039350478.1">
    <property type="nucleotide sequence ID" value="NZ_JSXC01000034.1"/>
</dbReference>
<evidence type="ECO:0000256" key="5">
    <source>
        <dbReference type="ARBA" id="ARBA00017565"/>
    </source>
</evidence>
<evidence type="ECO:0000256" key="6">
    <source>
        <dbReference type="ARBA" id="ARBA00022670"/>
    </source>
</evidence>
<dbReference type="AlphaFoldDB" id="A0A7V8L4J8"/>
<accession>A0A7V8L4J8</accession>
<evidence type="ECO:0000256" key="12">
    <source>
        <dbReference type="ARBA" id="ARBA00031184"/>
    </source>
</evidence>
<evidence type="ECO:0000313" key="21">
    <source>
        <dbReference type="Proteomes" id="UP000053038"/>
    </source>
</evidence>
<dbReference type="PANTHER" id="PTHR43690:SF18">
    <property type="entry name" value="INSULIN-DEGRADING ENZYME-RELATED"/>
    <property type="match status" value="1"/>
</dbReference>
<dbReference type="Gene3D" id="3.30.830.10">
    <property type="entry name" value="Metalloenzyme, LuxS/M16 peptidase-like"/>
    <property type="match status" value="4"/>
</dbReference>
<dbReference type="InterPro" id="IPR050626">
    <property type="entry name" value="Peptidase_M16"/>
</dbReference>
<dbReference type="InterPro" id="IPR054734">
    <property type="entry name" value="PqqF-like_C_4"/>
</dbReference>
<keyword evidence="7" id="KW-0479">Metal-binding</keyword>
<dbReference type="FunFam" id="3.30.830.10:FF:000012">
    <property type="entry name" value="Protease 3"/>
    <property type="match status" value="1"/>
</dbReference>
<gene>
    <name evidence="20" type="ORF">OI69_11720</name>
</gene>
<evidence type="ECO:0000256" key="10">
    <source>
        <dbReference type="ARBA" id="ARBA00023049"/>
    </source>
</evidence>
<evidence type="ECO:0000259" key="16">
    <source>
        <dbReference type="Pfam" id="PF00675"/>
    </source>
</evidence>
<comment type="similarity">
    <text evidence="3 14">Belongs to the peptidase M16 family.</text>
</comment>
<dbReference type="Pfam" id="PF16187">
    <property type="entry name" value="Peptidase_M16_M"/>
    <property type="match status" value="1"/>
</dbReference>
<dbReference type="EC" id="3.4.24.55" evidence="4"/>
<evidence type="ECO:0000256" key="14">
    <source>
        <dbReference type="RuleBase" id="RU004447"/>
    </source>
</evidence>
<comment type="cofactor">
    <cofactor evidence="1">
        <name>Zn(2+)</name>
        <dbReference type="ChEBI" id="CHEBI:29105"/>
    </cofactor>
</comment>
<dbReference type="InterPro" id="IPR011765">
    <property type="entry name" value="Pept_M16_N"/>
</dbReference>
<feature type="domain" description="Peptidase M16 C-terminal" evidence="17">
    <location>
        <begin position="216"/>
        <end position="395"/>
    </location>
</feature>